<gene>
    <name evidence="3" type="ORF">C8P69_1132</name>
</gene>
<evidence type="ECO:0000313" key="4">
    <source>
        <dbReference type="Proteomes" id="UP000241808"/>
    </source>
</evidence>
<name>A0A2T4YXB7_9HYPH</name>
<comment type="caution">
    <text evidence="3">The sequence shown here is derived from an EMBL/GenBank/DDBJ whole genome shotgun (WGS) entry which is preliminary data.</text>
</comment>
<evidence type="ECO:0000256" key="2">
    <source>
        <dbReference type="SAM" id="SignalP"/>
    </source>
</evidence>
<keyword evidence="4" id="KW-1185">Reference proteome</keyword>
<feature type="chain" id="PRO_5015506311" evidence="2">
    <location>
        <begin position="27"/>
        <end position="136"/>
    </location>
</feature>
<evidence type="ECO:0000313" key="3">
    <source>
        <dbReference type="EMBL" id="PTM50619.1"/>
    </source>
</evidence>
<dbReference type="AlphaFoldDB" id="A0A2T4YXB7"/>
<feature type="region of interest" description="Disordered" evidence="1">
    <location>
        <begin position="116"/>
        <end position="136"/>
    </location>
</feature>
<reference evidence="3 4" key="1">
    <citation type="submission" date="2018-04" db="EMBL/GenBank/DDBJ databases">
        <title>Genomic Encyclopedia of Archaeal and Bacterial Type Strains, Phase II (KMG-II): from individual species to whole genera.</title>
        <authorList>
            <person name="Goeker M."/>
        </authorList>
    </citation>
    <scope>NUCLEOTIDE SEQUENCE [LARGE SCALE GENOMIC DNA]</scope>
    <source>
        <strain evidence="3 4">DSM 25521</strain>
    </source>
</reference>
<dbReference type="EMBL" id="PZZL01000013">
    <property type="protein sequence ID" value="PTM50619.1"/>
    <property type="molecule type" value="Genomic_DNA"/>
</dbReference>
<sequence>MSMPRSIRPALVLAALLAAGPGLALAQSFSGGGGGGGGGHGSNDGTIDQRSNRMTVSIRTVPVGQFCLRAVAAIGYDPRSNQRLYAIQFDSGPMTSLGAVAYENAFSSARTEQDAASALASARRDSQPYSRSAGAC</sequence>
<dbReference type="Proteomes" id="UP000241808">
    <property type="component" value="Unassembled WGS sequence"/>
</dbReference>
<feature type="signal peptide" evidence="2">
    <location>
        <begin position="1"/>
        <end position="26"/>
    </location>
</feature>
<dbReference type="OrthoDB" id="8481443at2"/>
<keyword evidence="2" id="KW-0732">Signal</keyword>
<dbReference type="RefSeq" id="WP_108179316.1">
    <property type="nucleotide sequence ID" value="NZ_PZZL01000013.1"/>
</dbReference>
<protein>
    <submittedName>
        <fullName evidence="3">Uncharacterized protein</fullName>
    </submittedName>
</protein>
<organism evidence="3 4">
    <name type="scientific">Phreatobacter oligotrophus</name>
    <dbReference type="NCBI Taxonomy" id="1122261"/>
    <lineage>
        <taxon>Bacteria</taxon>
        <taxon>Pseudomonadati</taxon>
        <taxon>Pseudomonadota</taxon>
        <taxon>Alphaproteobacteria</taxon>
        <taxon>Hyphomicrobiales</taxon>
        <taxon>Phreatobacteraceae</taxon>
        <taxon>Phreatobacter</taxon>
    </lineage>
</organism>
<evidence type="ECO:0000256" key="1">
    <source>
        <dbReference type="SAM" id="MobiDB-lite"/>
    </source>
</evidence>
<proteinExistence type="predicted"/>
<accession>A0A2T4YXB7</accession>